<dbReference type="EMBL" id="MN739942">
    <property type="protein sequence ID" value="QHT78906.1"/>
    <property type="molecule type" value="Genomic_DNA"/>
</dbReference>
<reference evidence="2" key="1">
    <citation type="journal article" date="2020" name="Nature">
        <title>Giant virus diversity and host interactions through global metagenomics.</title>
        <authorList>
            <person name="Schulz F."/>
            <person name="Roux S."/>
            <person name="Paez-Espino D."/>
            <person name="Jungbluth S."/>
            <person name="Walsh D.A."/>
            <person name="Denef V.J."/>
            <person name="McMahon K.D."/>
            <person name="Konstantinidis K.T."/>
            <person name="Eloe-Fadrosh E.A."/>
            <person name="Kyrpides N.C."/>
            <person name="Woyke T."/>
        </authorList>
    </citation>
    <scope>NUCLEOTIDE SEQUENCE</scope>
    <source>
        <strain evidence="2">GVMAG-M-3300023179-97</strain>
    </source>
</reference>
<proteinExistence type="predicted"/>
<feature type="transmembrane region" description="Helical" evidence="1">
    <location>
        <begin position="54"/>
        <end position="81"/>
    </location>
</feature>
<accession>A0A6C0HFI5</accession>
<sequence>MVTHVGGGTKVIHDMYSMSSHLILLILVLICVYVSRIPDNILNKFKSNYYKIGLLFIIIGLTSFYSILHGIIAGLGFALIISRAQRNINEQFMEYTPALLFGDSDGTTIIDTSHRWLSEKILNLTPKLIRDKEVSTSAIQDMGDNNVKSSHSSR</sequence>
<keyword evidence="1" id="KW-0472">Membrane</keyword>
<evidence type="ECO:0000256" key="1">
    <source>
        <dbReference type="SAM" id="Phobius"/>
    </source>
</evidence>
<feature type="transmembrane region" description="Helical" evidence="1">
    <location>
        <begin position="15"/>
        <end position="34"/>
    </location>
</feature>
<keyword evidence="1" id="KW-1133">Transmembrane helix</keyword>
<dbReference type="AlphaFoldDB" id="A0A6C0HFI5"/>
<evidence type="ECO:0000313" key="2">
    <source>
        <dbReference type="EMBL" id="QHT78906.1"/>
    </source>
</evidence>
<protein>
    <submittedName>
        <fullName evidence="2">Uncharacterized protein</fullName>
    </submittedName>
</protein>
<organism evidence="2">
    <name type="scientific">viral metagenome</name>
    <dbReference type="NCBI Taxonomy" id="1070528"/>
    <lineage>
        <taxon>unclassified sequences</taxon>
        <taxon>metagenomes</taxon>
        <taxon>organismal metagenomes</taxon>
    </lineage>
</organism>
<name>A0A6C0HFI5_9ZZZZ</name>
<keyword evidence="1" id="KW-0812">Transmembrane</keyword>